<keyword evidence="2" id="KW-1185">Reference proteome</keyword>
<dbReference type="OrthoDB" id="1778230at2"/>
<evidence type="ECO:0000313" key="1">
    <source>
        <dbReference type="EMBL" id="SEA59731.1"/>
    </source>
</evidence>
<dbReference type="RefSeq" id="WP_090308086.1">
    <property type="nucleotide sequence ID" value="NZ_FNRK01000015.1"/>
</dbReference>
<proteinExistence type="predicted"/>
<dbReference type="STRING" id="81409.SAMN04515656_11556"/>
<gene>
    <name evidence="1" type="ORF">SAMN04515656_11556</name>
</gene>
<dbReference type="EMBL" id="FNRK01000015">
    <property type="protein sequence ID" value="SEA59731.1"/>
    <property type="molecule type" value="Genomic_DNA"/>
</dbReference>
<dbReference type="InterPro" id="IPR014958">
    <property type="entry name" value="DGC"/>
</dbReference>
<dbReference type="Proteomes" id="UP000199394">
    <property type="component" value="Unassembled WGS sequence"/>
</dbReference>
<organism evidence="1 2">
    <name type="scientific">Eubacterium aggregans</name>
    <dbReference type="NCBI Taxonomy" id="81409"/>
    <lineage>
        <taxon>Bacteria</taxon>
        <taxon>Bacillati</taxon>
        <taxon>Bacillota</taxon>
        <taxon>Clostridia</taxon>
        <taxon>Eubacteriales</taxon>
        <taxon>Eubacteriaceae</taxon>
        <taxon>Eubacterium</taxon>
    </lineage>
</organism>
<protein>
    <submittedName>
        <fullName evidence="1">DGC domain-containing protein</fullName>
    </submittedName>
</protein>
<dbReference type="Pfam" id="PF08859">
    <property type="entry name" value="DGC"/>
    <property type="match status" value="1"/>
</dbReference>
<sequence length="132" mass="14218">MAEKNIGYIACSGEECLGGTLSRLVVRKMMEELRPGQVSTLCLPLFIAGGEQEQAFAQTHPTISVDGCSKCCAKRATEALSGQLAGSIDIEALIGSELALNPDLLSMRDLTPEHFALVDRIAQKACDFFDRL</sequence>
<accession>A0A1H4CH43</accession>
<reference evidence="1 2" key="1">
    <citation type="submission" date="2016-10" db="EMBL/GenBank/DDBJ databases">
        <authorList>
            <person name="de Groot N.N."/>
        </authorList>
    </citation>
    <scope>NUCLEOTIDE SEQUENCE [LARGE SCALE GENOMIC DNA]</scope>
    <source>
        <strain evidence="1 2">SR12</strain>
    </source>
</reference>
<dbReference type="AlphaFoldDB" id="A0A1H4CH43"/>
<evidence type="ECO:0000313" key="2">
    <source>
        <dbReference type="Proteomes" id="UP000199394"/>
    </source>
</evidence>
<name>A0A1H4CH43_9FIRM</name>